<accession>A0AAV5MMS8</accession>
<keyword evidence="2" id="KW-1185">Reference proteome</keyword>
<sequence length="103" mass="11434">MPSLELNCSSVVRTFSTLPLLSVGCKSTTGVVFDSSTESLAVNSFGLALRFDGFANATLATFLFSAEMQNLPQKHLPQKKQKFPLDFDLESQYSLLPYRRSHL</sequence>
<reference evidence="1 2" key="1">
    <citation type="journal article" date="2021" name="Commun. Biol.">
        <title>The genome of Shorea leprosula (Dipterocarpaceae) highlights the ecological relevance of drought in aseasonal tropical rainforests.</title>
        <authorList>
            <person name="Ng K.K.S."/>
            <person name="Kobayashi M.J."/>
            <person name="Fawcett J.A."/>
            <person name="Hatakeyama M."/>
            <person name="Paape T."/>
            <person name="Ng C.H."/>
            <person name="Ang C.C."/>
            <person name="Tnah L.H."/>
            <person name="Lee C.T."/>
            <person name="Nishiyama T."/>
            <person name="Sese J."/>
            <person name="O'Brien M.J."/>
            <person name="Copetti D."/>
            <person name="Mohd Noor M.I."/>
            <person name="Ong R.C."/>
            <person name="Putra M."/>
            <person name="Sireger I.Z."/>
            <person name="Indrioko S."/>
            <person name="Kosugi Y."/>
            <person name="Izuno A."/>
            <person name="Isagi Y."/>
            <person name="Lee S.L."/>
            <person name="Shimizu K.K."/>
        </authorList>
    </citation>
    <scope>NUCLEOTIDE SEQUENCE [LARGE SCALE GENOMIC DNA]</scope>
    <source>
        <strain evidence="1">214</strain>
    </source>
</reference>
<proteinExistence type="predicted"/>
<gene>
    <name evidence="1" type="ORF">SLEP1_g57537</name>
</gene>
<organism evidence="1 2">
    <name type="scientific">Rubroshorea leprosula</name>
    <dbReference type="NCBI Taxonomy" id="152421"/>
    <lineage>
        <taxon>Eukaryota</taxon>
        <taxon>Viridiplantae</taxon>
        <taxon>Streptophyta</taxon>
        <taxon>Embryophyta</taxon>
        <taxon>Tracheophyta</taxon>
        <taxon>Spermatophyta</taxon>
        <taxon>Magnoliopsida</taxon>
        <taxon>eudicotyledons</taxon>
        <taxon>Gunneridae</taxon>
        <taxon>Pentapetalae</taxon>
        <taxon>rosids</taxon>
        <taxon>malvids</taxon>
        <taxon>Malvales</taxon>
        <taxon>Dipterocarpaceae</taxon>
        <taxon>Rubroshorea</taxon>
    </lineage>
</organism>
<dbReference type="EMBL" id="BPVZ01000401">
    <property type="protein sequence ID" value="GKV50854.1"/>
    <property type="molecule type" value="Genomic_DNA"/>
</dbReference>
<dbReference type="AlphaFoldDB" id="A0AAV5MMS8"/>
<evidence type="ECO:0000313" key="2">
    <source>
        <dbReference type="Proteomes" id="UP001054252"/>
    </source>
</evidence>
<protein>
    <submittedName>
        <fullName evidence="1">Uncharacterized protein</fullName>
    </submittedName>
</protein>
<name>A0AAV5MMS8_9ROSI</name>
<evidence type="ECO:0000313" key="1">
    <source>
        <dbReference type="EMBL" id="GKV50854.1"/>
    </source>
</evidence>
<dbReference type="Proteomes" id="UP001054252">
    <property type="component" value="Unassembled WGS sequence"/>
</dbReference>
<comment type="caution">
    <text evidence="1">The sequence shown here is derived from an EMBL/GenBank/DDBJ whole genome shotgun (WGS) entry which is preliminary data.</text>
</comment>